<evidence type="ECO:0000313" key="3">
    <source>
        <dbReference type="Proteomes" id="UP000236584"/>
    </source>
</evidence>
<keyword evidence="1" id="KW-0472">Membrane</keyword>
<evidence type="ECO:0000256" key="1">
    <source>
        <dbReference type="SAM" id="Phobius"/>
    </source>
</evidence>
<dbReference type="InterPro" id="IPR046739">
    <property type="entry name" value="DUF6789"/>
</dbReference>
<organism evidence="2 3">
    <name type="scientific">Salinigranum rubrum</name>
    <dbReference type="NCBI Taxonomy" id="755307"/>
    <lineage>
        <taxon>Archaea</taxon>
        <taxon>Methanobacteriati</taxon>
        <taxon>Methanobacteriota</taxon>
        <taxon>Stenosarchaea group</taxon>
        <taxon>Halobacteria</taxon>
        <taxon>Halobacteriales</taxon>
        <taxon>Haloferacaceae</taxon>
        <taxon>Salinigranum</taxon>
    </lineage>
</organism>
<dbReference type="KEGG" id="srub:C2R22_06485"/>
<feature type="transmembrane region" description="Helical" evidence="1">
    <location>
        <begin position="12"/>
        <end position="31"/>
    </location>
</feature>
<sequence length="160" mass="16101">MGSVVTSETTESVSNAWLSAGIAGIAGTVVFGAVQMLMGATGVIAVAIPALYGISGPNLAVGWAIHLFHGAVLGLGFALLATRSPTRSYAEGVGSSAVLGLVYGLILTIPTAGIAMPLWLSAVGFPNAPPLPNLSLMAFVGHGVYGLVLGATYPVLRRLL</sequence>
<dbReference type="AlphaFoldDB" id="A0A2I8VHE6"/>
<gene>
    <name evidence="2" type="ORF">C2R22_06485</name>
</gene>
<dbReference type="EMBL" id="CP026309">
    <property type="protein sequence ID" value="AUV81351.1"/>
    <property type="molecule type" value="Genomic_DNA"/>
</dbReference>
<dbReference type="GO" id="GO:0016301">
    <property type="term" value="F:kinase activity"/>
    <property type="evidence" value="ECO:0007669"/>
    <property type="project" value="UniProtKB-KW"/>
</dbReference>
<dbReference type="RefSeq" id="WP_103425039.1">
    <property type="nucleotide sequence ID" value="NZ_CP026309.1"/>
</dbReference>
<dbReference type="Pfam" id="PF20587">
    <property type="entry name" value="DUF6789"/>
    <property type="match status" value="1"/>
</dbReference>
<feature type="transmembrane region" description="Helical" evidence="1">
    <location>
        <begin position="60"/>
        <end position="81"/>
    </location>
</feature>
<keyword evidence="1" id="KW-1133">Transmembrane helix</keyword>
<reference evidence="2 3" key="1">
    <citation type="submission" date="2018-01" db="EMBL/GenBank/DDBJ databases">
        <title>Complete genome sequence of Salinigranum rubrum GX10T, an extremely halophilic archaeon isolated from a marine solar saltern.</title>
        <authorList>
            <person name="Han S."/>
        </authorList>
    </citation>
    <scope>NUCLEOTIDE SEQUENCE [LARGE SCALE GENOMIC DNA]</scope>
    <source>
        <strain evidence="2 3">GX10</strain>
    </source>
</reference>
<keyword evidence="2" id="KW-0808">Transferase</keyword>
<proteinExistence type="predicted"/>
<feature type="transmembrane region" description="Helical" evidence="1">
    <location>
        <begin position="136"/>
        <end position="156"/>
    </location>
</feature>
<dbReference type="GeneID" id="35591721"/>
<keyword evidence="3" id="KW-1185">Reference proteome</keyword>
<protein>
    <submittedName>
        <fullName evidence="2">Histidine kinase</fullName>
    </submittedName>
</protein>
<dbReference type="Proteomes" id="UP000236584">
    <property type="component" value="Chromosome"/>
</dbReference>
<keyword evidence="1" id="KW-0812">Transmembrane</keyword>
<accession>A0A2I8VHE6</accession>
<evidence type="ECO:0000313" key="2">
    <source>
        <dbReference type="EMBL" id="AUV81351.1"/>
    </source>
</evidence>
<name>A0A2I8VHE6_9EURY</name>
<feature type="transmembrane region" description="Helical" evidence="1">
    <location>
        <begin position="93"/>
        <end position="116"/>
    </location>
</feature>
<keyword evidence="2" id="KW-0418">Kinase</keyword>
<dbReference type="OrthoDB" id="204680at2157"/>